<name>A0ABT6NJ99_9BACT</name>
<evidence type="ECO:0008006" key="4">
    <source>
        <dbReference type="Google" id="ProtNLM"/>
    </source>
</evidence>
<sequence>METTMMDAASYLIPVYAAYAVTSVGLTVGLARTLFRSGAVFLTDVFKDNPGMAEAVNRLLVVGFYLLNFGYACLIMKAERATDIISAVEILAAKLGLLLLSLGVIHFGNVYLFHRMRRRAQMAVLPPPVVPQLKMMRAGAE</sequence>
<comment type="caution">
    <text evidence="2">The sequence shown here is derived from an EMBL/GenBank/DDBJ whole genome shotgun (WGS) entry which is preliminary data.</text>
</comment>
<keyword evidence="1" id="KW-0812">Transmembrane</keyword>
<accession>A0ABT6NJ99</accession>
<keyword evidence="3" id="KW-1185">Reference proteome</keyword>
<protein>
    <recommendedName>
        <fullName evidence="4">Integral membrane protein</fullName>
    </recommendedName>
</protein>
<keyword evidence="1" id="KW-0472">Membrane</keyword>
<reference evidence="2 3" key="1">
    <citation type="submission" date="2023-04" db="EMBL/GenBank/DDBJ databases">
        <title>The genome sequence of Polyangium sorediatum DSM14670.</title>
        <authorList>
            <person name="Zhang X."/>
        </authorList>
    </citation>
    <scope>NUCLEOTIDE SEQUENCE [LARGE SCALE GENOMIC DNA]</scope>
    <source>
        <strain evidence="2 3">DSM 14670</strain>
    </source>
</reference>
<evidence type="ECO:0000313" key="2">
    <source>
        <dbReference type="EMBL" id="MDI1428384.1"/>
    </source>
</evidence>
<feature type="transmembrane region" description="Helical" evidence="1">
    <location>
        <begin position="56"/>
        <end position="78"/>
    </location>
</feature>
<gene>
    <name evidence="2" type="ORF">QHF89_02740</name>
</gene>
<dbReference type="Proteomes" id="UP001160301">
    <property type="component" value="Unassembled WGS sequence"/>
</dbReference>
<feature type="transmembrane region" description="Helical" evidence="1">
    <location>
        <begin position="12"/>
        <end position="35"/>
    </location>
</feature>
<evidence type="ECO:0000313" key="3">
    <source>
        <dbReference type="Proteomes" id="UP001160301"/>
    </source>
</evidence>
<keyword evidence="1" id="KW-1133">Transmembrane helix</keyword>
<organism evidence="2 3">
    <name type="scientific">Polyangium sorediatum</name>
    <dbReference type="NCBI Taxonomy" id="889274"/>
    <lineage>
        <taxon>Bacteria</taxon>
        <taxon>Pseudomonadati</taxon>
        <taxon>Myxococcota</taxon>
        <taxon>Polyangia</taxon>
        <taxon>Polyangiales</taxon>
        <taxon>Polyangiaceae</taxon>
        <taxon>Polyangium</taxon>
    </lineage>
</organism>
<proteinExistence type="predicted"/>
<dbReference type="EMBL" id="JARZHI010000002">
    <property type="protein sequence ID" value="MDI1428384.1"/>
    <property type="molecule type" value="Genomic_DNA"/>
</dbReference>
<evidence type="ECO:0000256" key="1">
    <source>
        <dbReference type="SAM" id="Phobius"/>
    </source>
</evidence>
<feature type="transmembrane region" description="Helical" evidence="1">
    <location>
        <begin position="90"/>
        <end position="112"/>
    </location>
</feature>
<dbReference type="RefSeq" id="WP_284719958.1">
    <property type="nucleotide sequence ID" value="NZ_JARZHI010000002.1"/>
</dbReference>